<dbReference type="GO" id="GO:0015833">
    <property type="term" value="P:peptide transport"/>
    <property type="evidence" value="ECO:0007669"/>
    <property type="project" value="UniProtKB-KW"/>
</dbReference>
<dbReference type="FunFam" id="3.90.76.10:FF:000001">
    <property type="entry name" value="Oligopeptide ABC transporter substrate-binding protein"/>
    <property type="match status" value="1"/>
</dbReference>
<feature type="chain" id="PRO_5039181727" evidence="6">
    <location>
        <begin position="21"/>
        <end position="555"/>
    </location>
</feature>
<keyword evidence="9" id="KW-1185">Reference proteome</keyword>
<protein>
    <submittedName>
        <fullName evidence="8">Peptide ABC transporter substrate-binding protein</fullName>
    </submittedName>
</protein>
<evidence type="ECO:0000256" key="1">
    <source>
        <dbReference type="ARBA" id="ARBA00004196"/>
    </source>
</evidence>
<comment type="subcellular location">
    <subcellularLocation>
        <location evidence="1">Cell envelope</location>
    </subcellularLocation>
</comment>
<dbReference type="CDD" id="cd08504">
    <property type="entry name" value="PBP2_OppA"/>
    <property type="match status" value="1"/>
</dbReference>
<dbReference type="FunFam" id="3.10.105.10:FF:000001">
    <property type="entry name" value="Oligopeptide ABC transporter, oligopeptide-binding protein"/>
    <property type="match status" value="1"/>
</dbReference>
<keyword evidence="5" id="KW-0571">Peptide transport</keyword>
<dbReference type="OrthoDB" id="2255988at2"/>
<reference evidence="8 9" key="1">
    <citation type="submission" date="2017-05" db="EMBL/GenBank/DDBJ databases">
        <title>Vagococcus spp. assemblies.</title>
        <authorList>
            <person name="Gulvik C.A."/>
        </authorList>
    </citation>
    <scope>NUCLEOTIDE SEQUENCE [LARGE SCALE GENOMIC DNA]</scope>
    <source>
        <strain evidence="8 9">LMG 24798</strain>
    </source>
</reference>
<dbReference type="InterPro" id="IPR030678">
    <property type="entry name" value="Peptide/Ni-bd"/>
</dbReference>
<evidence type="ECO:0000256" key="6">
    <source>
        <dbReference type="SAM" id="SignalP"/>
    </source>
</evidence>
<dbReference type="PROSITE" id="PS51257">
    <property type="entry name" value="PROKAR_LIPOPROTEIN"/>
    <property type="match status" value="1"/>
</dbReference>
<keyword evidence="4 6" id="KW-0732">Signal</keyword>
<dbReference type="RefSeq" id="WP_126813354.1">
    <property type="nucleotide sequence ID" value="NZ_NGKC01000005.1"/>
</dbReference>
<dbReference type="GO" id="GO:0043190">
    <property type="term" value="C:ATP-binding cassette (ABC) transporter complex"/>
    <property type="evidence" value="ECO:0007669"/>
    <property type="project" value="InterPro"/>
</dbReference>
<dbReference type="InterPro" id="IPR039424">
    <property type="entry name" value="SBP_5"/>
</dbReference>
<keyword evidence="3" id="KW-0813">Transport</keyword>
<feature type="domain" description="Solute-binding protein family 5" evidence="7">
    <location>
        <begin position="85"/>
        <end position="474"/>
    </location>
</feature>
<evidence type="ECO:0000256" key="3">
    <source>
        <dbReference type="ARBA" id="ARBA00022448"/>
    </source>
</evidence>
<evidence type="ECO:0000313" key="9">
    <source>
        <dbReference type="Proteomes" id="UP000286773"/>
    </source>
</evidence>
<feature type="signal peptide" evidence="6">
    <location>
        <begin position="1"/>
        <end position="20"/>
    </location>
</feature>
<dbReference type="Gene3D" id="3.90.76.10">
    <property type="entry name" value="Dipeptide-binding Protein, Domain 1"/>
    <property type="match status" value="1"/>
</dbReference>
<dbReference type="Gene3D" id="3.10.105.10">
    <property type="entry name" value="Dipeptide-binding Protein, Domain 3"/>
    <property type="match status" value="1"/>
</dbReference>
<dbReference type="Proteomes" id="UP000286773">
    <property type="component" value="Unassembled WGS sequence"/>
</dbReference>
<dbReference type="GO" id="GO:0030288">
    <property type="term" value="C:outer membrane-bounded periplasmic space"/>
    <property type="evidence" value="ECO:0007669"/>
    <property type="project" value="UniProtKB-ARBA"/>
</dbReference>
<dbReference type="InterPro" id="IPR000914">
    <property type="entry name" value="SBP_5_dom"/>
</dbReference>
<sequence length="555" mass="61242">MKWQKVTYAGLISAAVLSLAACGGGGDTDKKTGGKGGNGKSEQTFTVIEQQEMPSADPSLATDVIGARALTNTYEGLYRLNLENEPEPAGAADFAEVSEDGKVYKLKLREESKWSNGDPVTAKDYVFAWQRTVDPATESEYASIFSPVKNADKITAGELDKSELGIKAVSDYELEITLEKPVPYFKYLLAFKQYFPQNQKVVEEHGKEFATTSEKAVYNGPFVLADFDGPGTDTEWAYVKNESYWDAENVKLDRIDVKVVKDASTGMNLFDDGQVHDAILTGELAQQRADDPEMVIEKLASTFYLELNQRAEDSAFRNENLRKAISYSIDRDRLAAQILGDGSVAAKGLVPADMSKNPETGKDFTEDAGSSLAYDAGQAKEYWEKAKQELGGKVPETLDILSSDTDSSKKVVEYLQGTLEENLSGIKVTVTPVPFAVRLERSNQGEFDMVLGGWSADYTDPVTFSELFTTNNAYNRGKFSDEAYDKLVESSATTNVADPAARWRDLVEAEKLLLEKMGVVPLYQKAEAHLRKSNIRDIAIHPAGAHYDYKWAYVE</sequence>
<dbReference type="Pfam" id="PF00496">
    <property type="entry name" value="SBP_bac_5"/>
    <property type="match status" value="1"/>
</dbReference>
<evidence type="ECO:0000313" key="8">
    <source>
        <dbReference type="EMBL" id="RSU12500.1"/>
    </source>
</evidence>
<evidence type="ECO:0000256" key="4">
    <source>
        <dbReference type="ARBA" id="ARBA00022729"/>
    </source>
</evidence>
<dbReference type="PIRSF" id="PIRSF002741">
    <property type="entry name" value="MppA"/>
    <property type="match status" value="1"/>
</dbReference>
<dbReference type="EMBL" id="NGKC01000005">
    <property type="protein sequence ID" value="RSU12500.1"/>
    <property type="molecule type" value="Genomic_DNA"/>
</dbReference>
<evidence type="ECO:0000256" key="5">
    <source>
        <dbReference type="ARBA" id="ARBA00022856"/>
    </source>
</evidence>
<dbReference type="AlphaFoldDB" id="A0A430AWR9"/>
<dbReference type="SUPFAM" id="SSF53850">
    <property type="entry name" value="Periplasmic binding protein-like II"/>
    <property type="match status" value="1"/>
</dbReference>
<keyword evidence="5" id="KW-0653">Protein transport</keyword>
<accession>A0A430AWR9</accession>
<dbReference type="Gene3D" id="3.40.190.10">
    <property type="entry name" value="Periplasmic binding protein-like II"/>
    <property type="match status" value="1"/>
</dbReference>
<evidence type="ECO:0000256" key="2">
    <source>
        <dbReference type="ARBA" id="ARBA00005695"/>
    </source>
</evidence>
<evidence type="ECO:0000259" key="7">
    <source>
        <dbReference type="Pfam" id="PF00496"/>
    </source>
</evidence>
<dbReference type="PANTHER" id="PTHR30290">
    <property type="entry name" value="PERIPLASMIC BINDING COMPONENT OF ABC TRANSPORTER"/>
    <property type="match status" value="1"/>
</dbReference>
<proteinExistence type="inferred from homology"/>
<gene>
    <name evidence="8" type="ORF">CBF27_05875</name>
</gene>
<dbReference type="GO" id="GO:1904680">
    <property type="term" value="F:peptide transmembrane transporter activity"/>
    <property type="evidence" value="ECO:0007669"/>
    <property type="project" value="TreeGrafter"/>
</dbReference>
<name>A0A430AWR9_9ENTE</name>
<organism evidence="8 9">
    <name type="scientific">Vagococcus acidifermentans</name>
    <dbReference type="NCBI Taxonomy" id="564710"/>
    <lineage>
        <taxon>Bacteria</taxon>
        <taxon>Bacillati</taxon>
        <taxon>Bacillota</taxon>
        <taxon>Bacilli</taxon>
        <taxon>Lactobacillales</taxon>
        <taxon>Enterococcaceae</taxon>
        <taxon>Vagococcus</taxon>
    </lineage>
</organism>
<dbReference type="PANTHER" id="PTHR30290:SF10">
    <property type="entry name" value="PERIPLASMIC OLIGOPEPTIDE-BINDING PROTEIN-RELATED"/>
    <property type="match status" value="1"/>
</dbReference>
<comment type="similarity">
    <text evidence="2">Belongs to the bacterial solute-binding protein 5 family.</text>
</comment>
<comment type="caution">
    <text evidence="8">The sequence shown here is derived from an EMBL/GenBank/DDBJ whole genome shotgun (WGS) entry which is preliminary data.</text>
</comment>